<dbReference type="InterPro" id="IPR017261">
    <property type="entry name" value="DNA_mismatch_repair_MutS/MSH"/>
</dbReference>
<evidence type="ECO:0000256" key="4">
    <source>
        <dbReference type="ARBA" id="ARBA00023125"/>
    </source>
</evidence>
<dbReference type="Proteomes" id="UP000816034">
    <property type="component" value="Unassembled WGS sequence"/>
</dbReference>
<evidence type="ECO:0000256" key="2">
    <source>
        <dbReference type="ARBA" id="ARBA00022741"/>
    </source>
</evidence>
<dbReference type="GO" id="GO:0140664">
    <property type="term" value="F:ATP-dependent DNA damage sensor activity"/>
    <property type="evidence" value="ECO:0007669"/>
    <property type="project" value="InterPro"/>
</dbReference>
<evidence type="ECO:0000256" key="5">
    <source>
        <dbReference type="SAM" id="MobiDB-lite"/>
    </source>
</evidence>
<feature type="region of interest" description="Disordered" evidence="5">
    <location>
        <begin position="38"/>
        <end position="58"/>
    </location>
</feature>
<dbReference type="Gene3D" id="3.30.420.110">
    <property type="entry name" value="MutS, connector domain"/>
    <property type="match status" value="1"/>
</dbReference>
<dbReference type="SUPFAM" id="SSF48334">
    <property type="entry name" value="DNA repair protein MutS, domain III"/>
    <property type="match status" value="1"/>
</dbReference>
<dbReference type="EMBL" id="PYSW02000034">
    <property type="protein sequence ID" value="KAG2378239.1"/>
    <property type="molecule type" value="Genomic_DNA"/>
</dbReference>
<evidence type="ECO:0000256" key="3">
    <source>
        <dbReference type="ARBA" id="ARBA00022840"/>
    </source>
</evidence>
<evidence type="ECO:0000313" key="7">
    <source>
        <dbReference type="EMBL" id="KAG2378239.1"/>
    </source>
</evidence>
<dbReference type="PROSITE" id="PS00486">
    <property type="entry name" value="DNA_MISMATCH_REPAIR_2"/>
    <property type="match status" value="1"/>
</dbReference>
<keyword evidence="2" id="KW-0547">Nucleotide-binding</keyword>
<proteinExistence type="inferred from homology"/>
<name>A0AA88KKW7_NAELO</name>
<dbReference type="InterPro" id="IPR036187">
    <property type="entry name" value="DNA_mismatch_repair_MutS_sf"/>
</dbReference>
<dbReference type="RefSeq" id="XP_044545501.1">
    <property type="nucleotide sequence ID" value="XM_044698452.1"/>
</dbReference>
<dbReference type="GO" id="GO:0051026">
    <property type="term" value="P:chiasma assembly"/>
    <property type="evidence" value="ECO:0007669"/>
    <property type="project" value="TreeGrafter"/>
</dbReference>
<dbReference type="Pfam" id="PF05192">
    <property type="entry name" value="MutS_III"/>
    <property type="match status" value="1"/>
</dbReference>
<dbReference type="GO" id="GO:0005524">
    <property type="term" value="F:ATP binding"/>
    <property type="evidence" value="ECO:0007669"/>
    <property type="project" value="UniProtKB-KW"/>
</dbReference>
<gene>
    <name evidence="7" type="ORF">C9374_008382</name>
</gene>
<dbReference type="PANTHER" id="PTHR11361">
    <property type="entry name" value="DNA MISMATCH REPAIR PROTEIN MUTS FAMILY MEMBER"/>
    <property type="match status" value="1"/>
</dbReference>
<reference evidence="7 8" key="1">
    <citation type="journal article" date="2018" name="BMC Genomics">
        <title>The genome of Naegleria lovaniensis, the basis for a comparative approach to unravel pathogenicity factors of the human pathogenic amoeba N. fowleri.</title>
        <authorList>
            <person name="Liechti N."/>
            <person name="Schurch N."/>
            <person name="Bruggmann R."/>
            <person name="Wittwer M."/>
        </authorList>
    </citation>
    <scope>NUCLEOTIDE SEQUENCE [LARGE SCALE GENOMIC DNA]</scope>
    <source>
        <strain evidence="7 8">ATCC 30569</strain>
    </source>
</reference>
<dbReference type="SUPFAM" id="SSF53150">
    <property type="entry name" value="DNA repair protein MutS, domain II"/>
    <property type="match status" value="1"/>
</dbReference>
<dbReference type="GO" id="GO:0005634">
    <property type="term" value="C:nucleus"/>
    <property type="evidence" value="ECO:0007669"/>
    <property type="project" value="TreeGrafter"/>
</dbReference>
<dbReference type="InterPro" id="IPR000432">
    <property type="entry name" value="DNA_mismatch_repair_MutS_C"/>
</dbReference>
<dbReference type="Gene3D" id="1.10.1420.10">
    <property type="match status" value="1"/>
</dbReference>
<comment type="caution">
    <text evidence="7">The sequence shown here is derived from an EMBL/GenBank/DDBJ whole genome shotgun (WGS) entry which is preliminary data.</text>
</comment>
<dbReference type="InterPro" id="IPR045076">
    <property type="entry name" value="MutS"/>
</dbReference>
<evidence type="ECO:0000256" key="1">
    <source>
        <dbReference type="ARBA" id="ARBA00006271"/>
    </source>
</evidence>
<dbReference type="GO" id="GO:0030983">
    <property type="term" value="F:mismatched DNA binding"/>
    <property type="evidence" value="ECO:0007669"/>
    <property type="project" value="InterPro"/>
</dbReference>
<keyword evidence="4" id="KW-0238">DNA-binding</keyword>
<dbReference type="AlphaFoldDB" id="A0AA88KKW7"/>
<dbReference type="GeneID" id="68100836"/>
<protein>
    <recommendedName>
        <fullName evidence="6">DNA mismatch repair proteins mutS family domain-containing protein</fullName>
    </recommendedName>
</protein>
<evidence type="ECO:0000313" key="8">
    <source>
        <dbReference type="Proteomes" id="UP000816034"/>
    </source>
</evidence>
<dbReference type="InterPro" id="IPR007696">
    <property type="entry name" value="DNA_mismatch_repair_MutS_core"/>
</dbReference>
<dbReference type="GO" id="GO:0006298">
    <property type="term" value="P:mismatch repair"/>
    <property type="evidence" value="ECO:0007669"/>
    <property type="project" value="InterPro"/>
</dbReference>
<dbReference type="InterPro" id="IPR027417">
    <property type="entry name" value="P-loop_NTPase"/>
</dbReference>
<keyword evidence="3" id="KW-0067">ATP-binding</keyword>
<dbReference type="PANTHER" id="PTHR11361:SF20">
    <property type="entry name" value="MUTS PROTEIN HOMOLOG 5"/>
    <property type="match status" value="1"/>
</dbReference>
<dbReference type="InterPro" id="IPR036678">
    <property type="entry name" value="MutS_con_dom_sf"/>
</dbReference>
<evidence type="ECO:0000259" key="6">
    <source>
        <dbReference type="PROSITE" id="PS00486"/>
    </source>
</evidence>
<comment type="similarity">
    <text evidence="1">Belongs to the DNA mismatch repair MutS family.</text>
</comment>
<dbReference type="Gene3D" id="3.40.50.300">
    <property type="entry name" value="P-loop containing nucleotide triphosphate hydrolases"/>
    <property type="match status" value="1"/>
</dbReference>
<feature type="domain" description="DNA mismatch repair proteins mutS family" evidence="6">
    <location>
        <begin position="698"/>
        <end position="714"/>
    </location>
</feature>
<dbReference type="Pfam" id="PF00488">
    <property type="entry name" value="MutS_V"/>
    <property type="match status" value="1"/>
</dbReference>
<accession>A0AA88KKW7</accession>
<sequence>MASKTLNLFSSDLYSSDEDEDLINTTNQNSSLLSQKVVETSSETHQQEHSSHLTQTNADLDQDEENGLETSVVLSLCYQKGRLGVASFDSNTGELWCGETNENSLFEATEYVKYEVKPNLILVPSRTENSFMKNVRKPMEGAKEQVEVRLLKASDFAHDNSIKKLQLLEQLMSDATITEENYMEANAESSSRRKDMRFDFSSLHLEENHQTVRALGGVLSFLQSNRLSYGEIDDIEVLKNIKTITNFKFDGFVQLDMNTLKALSIFSLEAHPSTAILSGRPKEGLSLFGIMNKTKSSVGKDLLRQWFLKPVMDVNIIQKRHNSIDFFNKFTTDILDEIRDNLKYVKNTKRILSRMREAKATVNDWSNLYKTLYCCKNISEILFEMAENSNIDVVEEFLNACNEAIVKVLQAISKIVDFKESRAQNRLVIMSGVNSELDNRRQTYESLDTFLDLVAQQESGSLPQDFPFSFKAVYYPQLGFLLVVDKTTEANNFENFEEHGLRFHFASDRSLYFKNATTDELDSEVGDIHHLIIEQETSIGIKLEKYVLQFQDQINKLNHVCAKLDCILSLTVCSNDFNLSRPRMTEEPILKIVEGRNILQELTVDTIIPNDTDLSECIQIVTGPNNSGKSCYLKQVGLIVFMAHIGSFIPASQDSVIGIVDRIMTRIQSQDSISVNQSTFAIDLLQMKGMIDYSTPRSLLLIDEFGKGTLALDGIALLSSILKSFQSRTQPPRVIATTHYIEMLQYNLIDYKNKNIQFMTMDVHIDNTTNNNEDQMVDEFQVPNAEDLVFLYKLKPGKIIPSYGITVASLAGLPNHIINRAKVVADNISKGKQIKPIRENSKGKIFKELFEKFMSLDVNQEQSISDLFTFVKSI</sequence>
<organism evidence="7 8">
    <name type="scientific">Naegleria lovaniensis</name>
    <name type="common">Amoeba</name>
    <dbReference type="NCBI Taxonomy" id="51637"/>
    <lineage>
        <taxon>Eukaryota</taxon>
        <taxon>Discoba</taxon>
        <taxon>Heterolobosea</taxon>
        <taxon>Tetramitia</taxon>
        <taxon>Eutetramitia</taxon>
        <taxon>Vahlkampfiidae</taxon>
        <taxon>Naegleria</taxon>
    </lineage>
</organism>
<dbReference type="SUPFAM" id="SSF52540">
    <property type="entry name" value="P-loop containing nucleoside triphosphate hydrolases"/>
    <property type="match status" value="1"/>
</dbReference>
<dbReference type="PIRSF" id="PIRSF037677">
    <property type="entry name" value="DNA_mis_repair_Msh6"/>
    <property type="match status" value="1"/>
</dbReference>
<keyword evidence="8" id="KW-1185">Reference proteome</keyword>
<dbReference type="SMART" id="SM00534">
    <property type="entry name" value="MUTSac"/>
    <property type="match status" value="1"/>
</dbReference>
<dbReference type="SMART" id="SM00533">
    <property type="entry name" value="MUTSd"/>
    <property type="match status" value="1"/>
</dbReference>